<proteinExistence type="predicted"/>
<reference evidence="1 2" key="1">
    <citation type="submission" date="2021-01" db="EMBL/GenBank/DDBJ databases">
        <title>Genome public.</title>
        <authorList>
            <person name="Liu C."/>
            <person name="Sun Q."/>
        </authorList>
    </citation>
    <scope>NUCLEOTIDE SEQUENCE [LARGE SCALE GENOMIC DNA]</scope>
    <source>
        <strain evidence="1 2">JC656</strain>
    </source>
</reference>
<accession>A0ABS1JZM7</accession>
<organism evidence="1 2">
    <name type="scientific">Sinomonas cellulolyticus</name>
    <dbReference type="NCBI Taxonomy" id="2801916"/>
    <lineage>
        <taxon>Bacteria</taxon>
        <taxon>Bacillati</taxon>
        <taxon>Actinomycetota</taxon>
        <taxon>Actinomycetes</taxon>
        <taxon>Micrococcales</taxon>
        <taxon>Micrococcaceae</taxon>
        <taxon>Sinomonas</taxon>
    </lineage>
</organism>
<dbReference type="RefSeq" id="WP_189693242.1">
    <property type="nucleotide sequence ID" value="NZ_BNCM01000004.1"/>
</dbReference>
<keyword evidence="2" id="KW-1185">Reference proteome</keyword>
<name>A0ABS1JZM7_9MICC</name>
<sequence>MSELPATYVKYLQGRSAEFIDTVRPVLLQSAADALHGVRVAINEPHELQAHLDETVPFGEIVEDVD</sequence>
<gene>
    <name evidence="1" type="ORF">JJE72_04955</name>
</gene>
<dbReference type="EMBL" id="JAERRC010000012">
    <property type="protein sequence ID" value="MBL0704856.1"/>
    <property type="molecule type" value="Genomic_DNA"/>
</dbReference>
<evidence type="ECO:0000313" key="2">
    <source>
        <dbReference type="Proteomes" id="UP000639051"/>
    </source>
</evidence>
<dbReference type="Proteomes" id="UP000639051">
    <property type="component" value="Unassembled WGS sequence"/>
</dbReference>
<protein>
    <submittedName>
        <fullName evidence="1">Uncharacterized protein</fullName>
    </submittedName>
</protein>
<evidence type="ECO:0000313" key="1">
    <source>
        <dbReference type="EMBL" id="MBL0704856.1"/>
    </source>
</evidence>
<comment type="caution">
    <text evidence="1">The sequence shown here is derived from an EMBL/GenBank/DDBJ whole genome shotgun (WGS) entry which is preliminary data.</text>
</comment>